<evidence type="ECO:0000256" key="3">
    <source>
        <dbReference type="ARBA" id="ARBA00022723"/>
    </source>
</evidence>
<dbReference type="InterPro" id="IPR000917">
    <property type="entry name" value="Sulfatase_N"/>
</dbReference>
<evidence type="ECO:0000256" key="4">
    <source>
        <dbReference type="ARBA" id="ARBA00022729"/>
    </source>
</evidence>
<evidence type="ECO:0000313" key="9">
    <source>
        <dbReference type="Proteomes" id="UP001597560"/>
    </source>
</evidence>
<organism evidence="8 9">
    <name type="scientific">Olivibacter jilunii</name>
    <dbReference type="NCBI Taxonomy" id="985016"/>
    <lineage>
        <taxon>Bacteria</taxon>
        <taxon>Pseudomonadati</taxon>
        <taxon>Bacteroidota</taxon>
        <taxon>Sphingobacteriia</taxon>
        <taxon>Sphingobacteriales</taxon>
        <taxon>Sphingobacteriaceae</taxon>
        <taxon>Olivibacter</taxon>
    </lineage>
</organism>
<protein>
    <submittedName>
        <fullName evidence="8">Sulfatase</fullName>
    </submittedName>
</protein>
<dbReference type="Proteomes" id="UP001597560">
    <property type="component" value="Unassembled WGS sequence"/>
</dbReference>
<keyword evidence="9" id="KW-1185">Reference proteome</keyword>
<comment type="cofactor">
    <cofactor evidence="1">
        <name>Ca(2+)</name>
        <dbReference type="ChEBI" id="CHEBI:29108"/>
    </cofactor>
</comment>
<dbReference type="EMBL" id="JBHUPA010000007">
    <property type="protein sequence ID" value="MFD2963304.1"/>
    <property type="molecule type" value="Genomic_DNA"/>
</dbReference>
<keyword evidence="4" id="KW-0732">Signal</keyword>
<comment type="caution">
    <text evidence="8">The sequence shown here is derived from an EMBL/GenBank/DDBJ whole genome shotgun (WGS) entry which is preliminary data.</text>
</comment>
<evidence type="ECO:0000256" key="6">
    <source>
        <dbReference type="ARBA" id="ARBA00022837"/>
    </source>
</evidence>
<reference evidence="9" key="1">
    <citation type="journal article" date="2019" name="Int. J. Syst. Evol. Microbiol.">
        <title>The Global Catalogue of Microorganisms (GCM) 10K type strain sequencing project: providing services to taxonomists for standard genome sequencing and annotation.</title>
        <authorList>
            <consortium name="The Broad Institute Genomics Platform"/>
            <consortium name="The Broad Institute Genome Sequencing Center for Infectious Disease"/>
            <person name="Wu L."/>
            <person name="Ma J."/>
        </authorList>
    </citation>
    <scope>NUCLEOTIDE SEQUENCE [LARGE SCALE GENOMIC DNA]</scope>
    <source>
        <strain evidence="9">KCTC 23098</strain>
    </source>
</reference>
<comment type="similarity">
    <text evidence="2">Belongs to the sulfatase family.</text>
</comment>
<keyword evidence="6" id="KW-0106">Calcium</keyword>
<dbReference type="InterPro" id="IPR035874">
    <property type="entry name" value="IDS"/>
</dbReference>
<dbReference type="PANTHER" id="PTHR45953:SF1">
    <property type="entry name" value="IDURONATE 2-SULFATASE"/>
    <property type="match status" value="1"/>
</dbReference>
<dbReference type="CDD" id="cd16030">
    <property type="entry name" value="iduronate-2-sulfatase"/>
    <property type="match status" value="1"/>
</dbReference>
<dbReference type="SUPFAM" id="SSF53649">
    <property type="entry name" value="Alkaline phosphatase-like"/>
    <property type="match status" value="1"/>
</dbReference>
<accession>A0ABW6B4H2</accession>
<dbReference type="PROSITE" id="PS00149">
    <property type="entry name" value="SULFATASE_2"/>
    <property type="match status" value="1"/>
</dbReference>
<dbReference type="Pfam" id="PF00884">
    <property type="entry name" value="Sulfatase"/>
    <property type="match status" value="1"/>
</dbReference>
<dbReference type="PROSITE" id="PS00523">
    <property type="entry name" value="SULFATASE_1"/>
    <property type="match status" value="1"/>
</dbReference>
<evidence type="ECO:0000259" key="7">
    <source>
        <dbReference type="Pfam" id="PF00884"/>
    </source>
</evidence>
<proteinExistence type="inferred from homology"/>
<dbReference type="Gene3D" id="3.40.720.10">
    <property type="entry name" value="Alkaline Phosphatase, subunit A"/>
    <property type="match status" value="1"/>
</dbReference>
<dbReference type="InterPro" id="IPR017850">
    <property type="entry name" value="Alkaline_phosphatase_core_sf"/>
</dbReference>
<evidence type="ECO:0000256" key="1">
    <source>
        <dbReference type="ARBA" id="ARBA00001913"/>
    </source>
</evidence>
<dbReference type="PANTHER" id="PTHR45953">
    <property type="entry name" value="IDURONATE 2-SULFATASE"/>
    <property type="match status" value="1"/>
</dbReference>
<gene>
    <name evidence="8" type="ORF">ACFS6J_15995</name>
</gene>
<feature type="domain" description="Sulfatase N-terminal" evidence="7">
    <location>
        <begin position="39"/>
        <end position="378"/>
    </location>
</feature>
<sequence>MMSEIKKMTTVIITMLVLMVVPNLYAQILPRSTTAKKVNVLFIAVDDLRNQLGCYGDSVIITPNIDRLAKNGIVFNNAYCQQAVCGPSRASLLTGRRPDVTKVWDLETHFRKALPNAVTLPQYFKENGYQSLCVGKIYHDPAASQDSISWSAPEIMAVTGTVGHKYVLKKNSKAKGKAAAVECVNVPDSAYVDGMVCNAAIKVLREIKDKPFFLAVGFRRPHLPFTAPKKYWDYYKRDEIPMPQQPAPPQNVPEIALHNSTELRGYTDVPDEGPIPPDKIRQLRHGYYASVTYTDMQIGRLLDELNKQGLMDNTIIVLWSDHGYHLGELGLWCKSTNFESDTRIPLIISAPNIKNKGVYTDGIVESVDLYPTLAQLAGLSIPDELDGLSMVPLMEAPERPWKKAAFSQFPRPWMYKNLPRVMGYSVRTKDFRYTEWRNFKNGTIEFTELYRYQANGRLEEKNLAAMKQYDNIKITLKQLLDDGWQKALPVKNR</sequence>
<evidence type="ECO:0000256" key="5">
    <source>
        <dbReference type="ARBA" id="ARBA00022801"/>
    </source>
</evidence>
<dbReference type="InterPro" id="IPR024607">
    <property type="entry name" value="Sulfatase_CS"/>
</dbReference>
<keyword evidence="5" id="KW-0378">Hydrolase</keyword>
<dbReference type="RefSeq" id="WP_377611536.1">
    <property type="nucleotide sequence ID" value="NZ_JAHVDN010000001.1"/>
</dbReference>
<name>A0ABW6B4H2_9SPHI</name>
<evidence type="ECO:0000313" key="8">
    <source>
        <dbReference type="EMBL" id="MFD2963304.1"/>
    </source>
</evidence>
<keyword evidence="3" id="KW-0479">Metal-binding</keyword>
<evidence type="ECO:0000256" key="2">
    <source>
        <dbReference type="ARBA" id="ARBA00008779"/>
    </source>
</evidence>